<sequence>MRRLLLASIPALSLTVLAACDSGETSNTSANTGGGGAGATGGMGGTGATGGMGSTGGPGGTGGIGGSGGDGGMVGSGGSGGIGGSGGSGGIGGSGGAGGAGGIGGSGGMGGSGGSGGDGGSGGGMPPVKPPVSPYIVVDQFGYLPAGQKVAVIRDPQNGFDAAESFSPGGTYALVNAQTGAQVLTGAPAAWKNGMVDASSGDRAWHFDFSSVQTTGTYYVHDTGNDRRSHEFRIATNVYRDVLKAAVRTFFYQRAGVAKSAAHAGAGWADGASHVGPGQDKNARRYNAPNDASTERDLSGGWYDAGDYNKYTNWHARYVTSLLMAYDESKAAFTDDYGIPESGNGVPDVVDEAKFGMDWLIKMQNANGSVLSIVGLAHASPPSAATGPSRYGTASTSATLSAAAAFAYGSIVFRSLGGAFTAYADDLVARAENAWTWANANPNVTFNNNDSANGSQGLGAGQQETDDYGRLSRKVEAAAYLFHATNKATYRQFFDSNYAQIHLLQWNFAYPFEAEQQDALLYYTKVQGATQSVVTAIRNAYNGAMNGNENFGAINGESDPYRAYLKDYVWGSNGTKSHQGNMYQDIIVYGLDPAKNTAAERAAARYIHYIHGTNPLGLVYLSNMAAVGAENSANEFYHAWFENGNAQWDRVGMSTYGPAPGFLTGGPNPSYDWDGCCPNNCGSAQNNAVCTSETVTPPKGQPAQKSYKDFNTSWPLNSWSVTENSNGYQVAYIRLLSKFVK</sequence>
<evidence type="ECO:0000259" key="8">
    <source>
        <dbReference type="Pfam" id="PF00759"/>
    </source>
</evidence>
<dbReference type="CDD" id="cd02850">
    <property type="entry name" value="E_set_Cellulase_N"/>
    <property type="match status" value="1"/>
</dbReference>
<dbReference type="Proteomes" id="UP001221411">
    <property type="component" value="Unassembled WGS sequence"/>
</dbReference>
<organism evidence="10 11">
    <name type="scientific">Polyangium mundeleinium</name>
    <dbReference type="NCBI Taxonomy" id="2995306"/>
    <lineage>
        <taxon>Bacteria</taxon>
        <taxon>Pseudomonadati</taxon>
        <taxon>Myxococcota</taxon>
        <taxon>Polyangia</taxon>
        <taxon>Polyangiales</taxon>
        <taxon>Polyangiaceae</taxon>
        <taxon>Polyangium</taxon>
    </lineage>
</organism>
<keyword evidence="5" id="KW-0624">Polysaccharide degradation</keyword>
<evidence type="ECO:0000256" key="4">
    <source>
        <dbReference type="ARBA" id="ARBA00023295"/>
    </source>
</evidence>
<feature type="region of interest" description="Disordered" evidence="6">
    <location>
        <begin position="107"/>
        <end position="128"/>
    </location>
</feature>
<dbReference type="InterPro" id="IPR008928">
    <property type="entry name" value="6-hairpin_glycosidase_sf"/>
</dbReference>
<dbReference type="GO" id="GO:0016787">
    <property type="term" value="F:hydrolase activity"/>
    <property type="evidence" value="ECO:0007669"/>
    <property type="project" value="UniProtKB-KW"/>
</dbReference>
<dbReference type="SUPFAM" id="SSF48208">
    <property type="entry name" value="Six-hairpin glycosidases"/>
    <property type="match status" value="1"/>
</dbReference>
<comment type="caution">
    <text evidence="10">The sequence shown here is derived from an EMBL/GenBank/DDBJ whole genome shotgun (WGS) entry which is preliminary data.</text>
</comment>
<proteinExistence type="inferred from homology"/>
<dbReference type="PANTHER" id="PTHR22298">
    <property type="entry name" value="ENDO-1,4-BETA-GLUCANASE"/>
    <property type="match status" value="1"/>
</dbReference>
<dbReference type="InterPro" id="IPR014756">
    <property type="entry name" value="Ig_E-set"/>
</dbReference>
<dbReference type="Gene3D" id="2.60.40.10">
    <property type="entry name" value="Immunoglobulins"/>
    <property type="match status" value="1"/>
</dbReference>
<evidence type="ECO:0000256" key="1">
    <source>
        <dbReference type="ARBA" id="ARBA00007072"/>
    </source>
</evidence>
<dbReference type="PROSITE" id="PS51257">
    <property type="entry name" value="PROKAR_LIPOPROTEIN"/>
    <property type="match status" value="1"/>
</dbReference>
<feature type="region of interest" description="Disordered" evidence="6">
    <location>
        <begin position="46"/>
        <end position="87"/>
    </location>
</feature>
<feature type="chain" id="PRO_5046117872" evidence="7">
    <location>
        <begin position="19"/>
        <end position="741"/>
    </location>
</feature>
<reference evidence="10 11" key="1">
    <citation type="submission" date="2022-11" db="EMBL/GenBank/DDBJ databases">
        <title>Minimal conservation of predation-associated metabolite biosynthetic gene clusters underscores biosynthetic potential of Myxococcota including descriptions for ten novel species: Archangium lansinium sp. nov., Myxococcus landrumus sp. nov., Nannocystis bai.</title>
        <authorList>
            <person name="Ahearne A."/>
            <person name="Stevens C."/>
            <person name="Dowd S."/>
        </authorList>
    </citation>
    <scope>NUCLEOTIDE SEQUENCE [LARGE SCALE GENOMIC DNA]</scope>
    <source>
        <strain evidence="10 11">RJM3</strain>
    </source>
</reference>
<dbReference type="EMBL" id="JAQNDO010000001">
    <property type="protein sequence ID" value="MDC0747397.1"/>
    <property type="molecule type" value="Genomic_DNA"/>
</dbReference>
<dbReference type="InterPro" id="IPR012341">
    <property type="entry name" value="6hp_glycosidase-like_sf"/>
</dbReference>
<keyword evidence="11" id="KW-1185">Reference proteome</keyword>
<dbReference type="InterPro" id="IPR001701">
    <property type="entry name" value="Glyco_hydro_9"/>
</dbReference>
<accession>A0ABT5F1K2</accession>
<gene>
    <name evidence="10" type="ORF">POL67_39065</name>
</gene>
<feature type="region of interest" description="Disordered" evidence="6">
    <location>
        <begin position="267"/>
        <end position="295"/>
    </location>
</feature>
<evidence type="ECO:0000259" key="9">
    <source>
        <dbReference type="Pfam" id="PF02927"/>
    </source>
</evidence>
<dbReference type="InterPro" id="IPR004197">
    <property type="entry name" value="Cellulase_Ig-like"/>
</dbReference>
<dbReference type="RefSeq" id="WP_271925840.1">
    <property type="nucleotide sequence ID" value="NZ_JAQNDO010000001.1"/>
</dbReference>
<dbReference type="InterPro" id="IPR013783">
    <property type="entry name" value="Ig-like_fold"/>
</dbReference>
<keyword evidence="7" id="KW-0732">Signal</keyword>
<evidence type="ECO:0000256" key="3">
    <source>
        <dbReference type="ARBA" id="ARBA00023277"/>
    </source>
</evidence>
<evidence type="ECO:0000313" key="10">
    <source>
        <dbReference type="EMBL" id="MDC0747397.1"/>
    </source>
</evidence>
<feature type="domain" description="Cellulase Ig-like" evidence="9">
    <location>
        <begin position="133"/>
        <end position="221"/>
    </location>
</feature>
<evidence type="ECO:0000256" key="2">
    <source>
        <dbReference type="ARBA" id="ARBA00022801"/>
    </source>
</evidence>
<dbReference type="Pfam" id="PF02927">
    <property type="entry name" value="CelD_N"/>
    <property type="match status" value="1"/>
</dbReference>
<keyword evidence="2 10" id="KW-0378">Hydrolase</keyword>
<comment type="similarity">
    <text evidence="1">Belongs to the glycosyl hydrolase 9 (cellulase E) family.</text>
</comment>
<keyword evidence="3" id="KW-0119">Carbohydrate metabolism</keyword>
<evidence type="ECO:0000256" key="6">
    <source>
        <dbReference type="SAM" id="MobiDB-lite"/>
    </source>
</evidence>
<keyword evidence="4" id="KW-0326">Glycosidase</keyword>
<dbReference type="Pfam" id="PF00759">
    <property type="entry name" value="Glyco_hydro_9"/>
    <property type="match status" value="1"/>
</dbReference>
<name>A0ABT5F1K2_9BACT</name>
<evidence type="ECO:0000256" key="5">
    <source>
        <dbReference type="ARBA" id="ARBA00023326"/>
    </source>
</evidence>
<feature type="signal peptide" evidence="7">
    <location>
        <begin position="1"/>
        <end position="18"/>
    </location>
</feature>
<dbReference type="SUPFAM" id="SSF81296">
    <property type="entry name" value="E set domains"/>
    <property type="match status" value="1"/>
</dbReference>
<feature type="domain" description="Glycoside hydrolase family 9" evidence="8">
    <location>
        <begin position="239"/>
        <end position="724"/>
    </location>
</feature>
<evidence type="ECO:0000313" key="11">
    <source>
        <dbReference type="Proteomes" id="UP001221411"/>
    </source>
</evidence>
<protein>
    <submittedName>
        <fullName evidence="10">Glycoside hydrolase family 9 protein</fullName>
    </submittedName>
</protein>
<feature type="compositionally biased region" description="Gly residues" evidence="6">
    <location>
        <begin position="107"/>
        <end position="125"/>
    </location>
</feature>
<evidence type="ECO:0000256" key="7">
    <source>
        <dbReference type="SAM" id="SignalP"/>
    </source>
</evidence>
<dbReference type="Gene3D" id="1.50.10.10">
    <property type="match status" value="1"/>
</dbReference>